<dbReference type="EC" id="4.3.2.9" evidence="1"/>
<evidence type="ECO:0000256" key="1">
    <source>
        <dbReference type="ARBA" id="ARBA00012346"/>
    </source>
</evidence>
<gene>
    <name evidence="6" type="ORF">CDD80_1757</name>
</gene>
<dbReference type="STRING" id="2004952.A0A2C5Z8H6"/>
<dbReference type="GO" id="GO:0003839">
    <property type="term" value="F:gamma-glutamylcyclotransferase activity"/>
    <property type="evidence" value="ECO:0007669"/>
    <property type="project" value="UniProtKB-EC"/>
</dbReference>
<feature type="binding site" evidence="4">
    <location>
        <begin position="7"/>
        <end position="12"/>
    </location>
    <ligand>
        <name>substrate</name>
    </ligand>
</feature>
<feature type="active site" description="Proton acceptor" evidence="3">
    <location>
        <position position="76"/>
    </location>
</feature>
<dbReference type="Pfam" id="PF06094">
    <property type="entry name" value="GGACT"/>
    <property type="match status" value="1"/>
</dbReference>
<dbReference type="InterPro" id="IPR009288">
    <property type="entry name" value="AIG2-like_dom"/>
</dbReference>
<sequence>MTSPRRYLAYGSNLHLEQMAQRCPNSTYLGLGILADYRWQINQRGYANIVAAKDHHIQGLVYEIDAADEARLDVNEGVAKKAYQKRLLPVFLRCAASNLYRRPVAWVVSNGGPKVLLGDSQQAWEPPTLEFDVLVYLSLDQVCDSEPKSEYVRRMNLGIADARVLGVDEDYIRDSIRPFIPRTDPARKDTAVSRDNHLKE</sequence>
<proteinExistence type="predicted"/>
<comment type="caution">
    <text evidence="6">The sequence shown here is derived from an EMBL/GenBank/DDBJ whole genome shotgun (WGS) entry which is preliminary data.</text>
</comment>
<dbReference type="InterPro" id="IPR013024">
    <property type="entry name" value="GGCT-like"/>
</dbReference>
<evidence type="ECO:0000256" key="4">
    <source>
        <dbReference type="PIRSR" id="PIRSR617939-2"/>
    </source>
</evidence>
<accession>A0A2C5Z8H6</accession>
<keyword evidence="2" id="KW-0456">Lyase</keyword>
<protein>
    <recommendedName>
        <fullName evidence="1">gamma-glutamylcyclotransferase</fullName>
        <ecNumber evidence="1">4.3.2.9</ecNumber>
    </recommendedName>
</protein>
<name>A0A2C5Z8H6_9HYPO</name>
<dbReference type="InterPro" id="IPR017939">
    <property type="entry name" value="G-Glutamylcylcotransferase"/>
</dbReference>
<evidence type="ECO:0000313" key="6">
    <source>
        <dbReference type="EMBL" id="PHH76163.1"/>
    </source>
</evidence>
<dbReference type="CDD" id="cd06661">
    <property type="entry name" value="GGCT_like"/>
    <property type="match status" value="1"/>
</dbReference>
<dbReference type="InterPro" id="IPR036568">
    <property type="entry name" value="GGCT-like_sf"/>
</dbReference>
<dbReference type="OrthoDB" id="2924818at2759"/>
<dbReference type="PANTHER" id="PTHR12935:SF0">
    <property type="entry name" value="GAMMA-GLUTAMYLCYCLOTRANSFERASE"/>
    <property type="match status" value="1"/>
</dbReference>
<dbReference type="Gene3D" id="3.10.490.10">
    <property type="entry name" value="Gamma-glutamyl cyclotransferase-like"/>
    <property type="match status" value="1"/>
</dbReference>
<evidence type="ECO:0000313" key="7">
    <source>
        <dbReference type="Proteomes" id="UP000226431"/>
    </source>
</evidence>
<feature type="domain" description="Gamma-glutamylcyclotransferase AIG2-like" evidence="5">
    <location>
        <begin position="8"/>
        <end position="95"/>
    </location>
</feature>
<keyword evidence="7" id="KW-1185">Reference proteome</keyword>
<dbReference type="EMBL" id="NJES01000177">
    <property type="protein sequence ID" value="PHH76163.1"/>
    <property type="molecule type" value="Genomic_DNA"/>
</dbReference>
<dbReference type="SUPFAM" id="SSF110857">
    <property type="entry name" value="Gamma-glutamyl cyclotransferase-like"/>
    <property type="match status" value="1"/>
</dbReference>
<reference evidence="6 7" key="1">
    <citation type="submission" date="2017-06" db="EMBL/GenBank/DDBJ databases">
        <title>Ant-infecting Ophiocordyceps genomes reveal a high diversity of potential behavioral manipulation genes and a possible major role for enterotoxins.</title>
        <authorList>
            <person name="De Bekker C."/>
            <person name="Evans H.C."/>
            <person name="Brachmann A."/>
            <person name="Hughes D.P."/>
        </authorList>
    </citation>
    <scope>NUCLEOTIDE SEQUENCE [LARGE SCALE GENOMIC DNA]</scope>
    <source>
        <strain evidence="6 7">Map16</strain>
    </source>
</reference>
<evidence type="ECO:0000256" key="3">
    <source>
        <dbReference type="PIRSR" id="PIRSR617939-1"/>
    </source>
</evidence>
<evidence type="ECO:0000256" key="2">
    <source>
        <dbReference type="ARBA" id="ARBA00023239"/>
    </source>
</evidence>
<dbReference type="Proteomes" id="UP000226431">
    <property type="component" value="Unassembled WGS sequence"/>
</dbReference>
<dbReference type="AlphaFoldDB" id="A0A2C5Z8H6"/>
<organism evidence="6 7">
    <name type="scientific">Ophiocordyceps camponoti-rufipedis</name>
    <dbReference type="NCBI Taxonomy" id="2004952"/>
    <lineage>
        <taxon>Eukaryota</taxon>
        <taxon>Fungi</taxon>
        <taxon>Dikarya</taxon>
        <taxon>Ascomycota</taxon>
        <taxon>Pezizomycotina</taxon>
        <taxon>Sordariomycetes</taxon>
        <taxon>Hypocreomycetidae</taxon>
        <taxon>Hypocreales</taxon>
        <taxon>Ophiocordycipitaceae</taxon>
        <taxon>Ophiocordyceps</taxon>
    </lineage>
</organism>
<evidence type="ECO:0000259" key="5">
    <source>
        <dbReference type="Pfam" id="PF06094"/>
    </source>
</evidence>
<dbReference type="PANTHER" id="PTHR12935">
    <property type="entry name" value="GAMMA-GLUTAMYLCYCLOTRANSFERASE"/>
    <property type="match status" value="1"/>
</dbReference>